<evidence type="ECO:0000256" key="4">
    <source>
        <dbReference type="ARBA" id="ARBA00014480"/>
    </source>
</evidence>
<name>A0A0R1V3Y5_9LACO</name>
<evidence type="ECO:0000256" key="8">
    <source>
        <dbReference type="ARBA" id="ARBA00023196"/>
    </source>
</evidence>
<evidence type="ECO:0000256" key="1">
    <source>
        <dbReference type="ARBA" id="ARBA00003543"/>
    </source>
</evidence>
<feature type="domain" description="ATP synthase epsilon subunit C-terminal" evidence="14">
    <location>
        <begin position="92"/>
        <end position="141"/>
    </location>
</feature>
<keyword evidence="6 12" id="KW-0406">Ion transport</keyword>
<keyword evidence="9 12" id="KW-0066">ATP synthesis</keyword>
<dbReference type="NCBIfam" id="TIGR01216">
    <property type="entry name" value="ATP_synt_epsi"/>
    <property type="match status" value="1"/>
</dbReference>
<sequence>MAEHSFQVTISTPDGTVYDGQATMLVVTTTGGQMGLMANHVPIVATLAIDLVTIKHSDTEAADEVIAVNGGFIEFHDNVATIAADSAEASGDIDINRAQDAKQRAEAILANVSDSGSQNVNDMKRAEIHLRRAINRLNAAERPM</sequence>
<organism evidence="16 17">
    <name type="scientific">Limosilactobacillus equigenerosi DSM 18793 = JCM 14505</name>
    <dbReference type="NCBI Taxonomy" id="1423742"/>
    <lineage>
        <taxon>Bacteria</taxon>
        <taxon>Bacillati</taxon>
        <taxon>Bacillota</taxon>
        <taxon>Bacilli</taxon>
        <taxon>Lactobacillales</taxon>
        <taxon>Lactobacillaceae</taxon>
        <taxon>Limosilactobacillus</taxon>
    </lineage>
</organism>
<dbReference type="Gene3D" id="2.60.15.10">
    <property type="entry name" value="F0F1 ATP synthase delta/epsilon subunit, N-terminal"/>
    <property type="match status" value="1"/>
</dbReference>
<comment type="function">
    <text evidence="1 12">Produces ATP from ADP in the presence of a proton gradient across the membrane.</text>
</comment>
<dbReference type="GO" id="GO:0046933">
    <property type="term" value="F:proton-transporting ATP synthase activity, rotational mechanism"/>
    <property type="evidence" value="ECO:0007669"/>
    <property type="project" value="UniProtKB-UniRule"/>
</dbReference>
<dbReference type="SUPFAM" id="SSF46604">
    <property type="entry name" value="Epsilon subunit of F1F0-ATP synthase C-terminal domain"/>
    <property type="match status" value="1"/>
</dbReference>
<protein>
    <recommendedName>
        <fullName evidence="4 12">ATP synthase epsilon chain</fullName>
    </recommendedName>
    <alternativeName>
        <fullName evidence="11 12">ATP synthase F1 sector epsilon subunit</fullName>
    </alternativeName>
    <alternativeName>
        <fullName evidence="10 12">F-ATPase epsilon subunit</fullName>
    </alternativeName>
</protein>
<dbReference type="InterPro" id="IPR036794">
    <property type="entry name" value="ATP_F1_dsu/esu_C_sf"/>
</dbReference>
<keyword evidence="7 12" id="KW-0472">Membrane</keyword>
<evidence type="ECO:0000256" key="13">
    <source>
        <dbReference type="RuleBase" id="RU003656"/>
    </source>
</evidence>
<dbReference type="InterPro" id="IPR020547">
    <property type="entry name" value="ATP_synth_F1_esu_C"/>
</dbReference>
<evidence type="ECO:0000256" key="9">
    <source>
        <dbReference type="ARBA" id="ARBA00023310"/>
    </source>
</evidence>
<comment type="subunit">
    <text evidence="12 13">F-type ATPases have 2 components, CF(1) - the catalytic core - and CF(0) - the membrane proton channel. CF(1) has five subunits: alpha(3), beta(3), gamma(1), delta(1), epsilon(1). CF(0) has three main subunits: a, b and c.</text>
</comment>
<evidence type="ECO:0000256" key="5">
    <source>
        <dbReference type="ARBA" id="ARBA00022448"/>
    </source>
</evidence>
<dbReference type="Pfam" id="PF02823">
    <property type="entry name" value="ATP-synt_DE_N"/>
    <property type="match status" value="1"/>
</dbReference>
<evidence type="ECO:0000256" key="6">
    <source>
        <dbReference type="ARBA" id="ARBA00023065"/>
    </source>
</evidence>
<comment type="subcellular location">
    <subcellularLocation>
        <location evidence="2 12">Cell membrane</location>
        <topology evidence="2 12">Peripheral membrane protein</topology>
    </subcellularLocation>
</comment>
<evidence type="ECO:0000256" key="12">
    <source>
        <dbReference type="HAMAP-Rule" id="MF_00530"/>
    </source>
</evidence>
<dbReference type="PANTHER" id="PTHR13822">
    <property type="entry name" value="ATP SYNTHASE DELTA/EPSILON CHAIN"/>
    <property type="match status" value="1"/>
</dbReference>
<dbReference type="OrthoDB" id="9804110at2"/>
<evidence type="ECO:0000313" key="16">
    <source>
        <dbReference type="EMBL" id="KRL96507.1"/>
    </source>
</evidence>
<dbReference type="InterPro" id="IPR001469">
    <property type="entry name" value="ATP_synth_F1_dsu/esu"/>
</dbReference>
<comment type="caution">
    <text evidence="16">The sequence shown here is derived from an EMBL/GenBank/DDBJ whole genome shotgun (WGS) entry which is preliminary data.</text>
</comment>
<keyword evidence="5 12" id="KW-0813">Transport</keyword>
<dbReference type="CDD" id="cd12152">
    <property type="entry name" value="F1-ATPase_delta"/>
    <property type="match status" value="1"/>
</dbReference>
<dbReference type="Gene3D" id="1.20.5.440">
    <property type="entry name" value="ATP synthase delta/epsilon subunit, C-terminal domain"/>
    <property type="match status" value="1"/>
</dbReference>
<evidence type="ECO:0000256" key="11">
    <source>
        <dbReference type="ARBA" id="ARBA00031795"/>
    </source>
</evidence>
<evidence type="ECO:0000256" key="3">
    <source>
        <dbReference type="ARBA" id="ARBA00005712"/>
    </source>
</evidence>
<keyword evidence="12" id="KW-0375">Hydrogen ion transport</keyword>
<dbReference type="AlphaFoldDB" id="A0A0R1V3Y5"/>
<keyword evidence="12" id="KW-1003">Cell membrane</keyword>
<dbReference type="GO" id="GO:0045259">
    <property type="term" value="C:proton-transporting ATP synthase complex"/>
    <property type="evidence" value="ECO:0007669"/>
    <property type="project" value="UniProtKB-KW"/>
</dbReference>
<evidence type="ECO:0000256" key="10">
    <source>
        <dbReference type="ARBA" id="ARBA00030215"/>
    </source>
</evidence>
<reference evidence="16 17" key="1">
    <citation type="journal article" date="2015" name="Genome Announc.">
        <title>Expanding the biotechnology potential of lactobacilli through comparative genomics of 213 strains and associated genera.</title>
        <authorList>
            <person name="Sun Z."/>
            <person name="Harris H.M."/>
            <person name="McCann A."/>
            <person name="Guo C."/>
            <person name="Argimon S."/>
            <person name="Zhang W."/>
            <person name="Yang X."/>
            <person name="Jeffery I.B."/>
            <person name="Cooney J.C."/>
            <person name="Kagawa T.F."/>
            <person name="Liu W."/>
            <person name="Song Y."/>
            <person name="Salvetti E."/>
            <person name="Wrobel A."/>
            <person name="Rasinkangas P."/>
            <person name="Parkhill J."/>
            <person name="Rea M.C."/>
            <person name="O'Sullivan O."/>
            <person name="Ritari J."/>
            <person name="Douillard F.P."/>
            <person name="Paul Ross R."/>
            <person name="Yang R."/>
            <person name="Briner A.E."/>
            <person name="Felis G.E."/>
            <person name="de Vos W.M."/>
            <person name="Barrangou R."/>
            <person name="Klaenhammer T.R."/>
            <person name="Caufield P.W."/>
            <person name="Cui Y."/>
            <person name="Zhang H."/>
            <person name="O'Toole P.W."/>
        </authorList>
    </citation>
    <scope>NUCLEOTIDE SEQUENCE [LARGE SCALE GENOMIC DNA]</scope>
    <source>
        <strain evidence="16 17">DSM 18793</strain>
    </source>
</reference>
<dbReference type="EMBL" id="AZGC01000003">
    <property type="protein sequence ID" value="KRL96507.1"/>
    <property type="molecule type" value="Genomic_DNA"/>
</dbReference>
<evidence type="ECO:0000313" key="17">
    <source>
        <dbReference type="Proteomes" id="UP000051084"/>
    </source>
</evidence>
<evidence type="ECO:0000259" key="14">
    <source>
        <dbReference type="Pfam" id="PF00401"/>
    </source>
</evidence>
<proteinExistence type="inferred from homology"/>
<dbReference type="InterPro" id="IPR020546">
    <property type="entry name" value="ATP_synth_F1_dsu/esu_N"/>
</dbReference>
<dbReference type="PANTHER" id="PTHR13822:SF10">
    <property type="entry name" value="ATP SYNTHASE EPSILON CHAIN, CHLOROPLASTIC"/>
    <property type="match status" value="1"/>
</dbReference>
<evidence type="ECO:0000256" key="2">
    <source>
        <dbReference type="ARBA" id="ARBA00004202"/>
    </source>
</evidence>
<accession>A0A0R1V3Y5</accession>
<dbReference type="HAMAP" id="MF_00530">
    <property type="entry name" value="ATP_synth_epsil_bac"/>
    <property type="match status" value="1"/>
</dbReference>
<dbReference type="GO" id="GO:0005886">
    <property type="term" value="C:plasma membrane"/>
    <property type="evidence" value="ECO:0007669"/>
    <property type="project" value="UniProtKB-SubCell"/>
</dbReference>
<dbReference type="STRING" id="417373.GCA_001570685_01274"/>
<evidence type="ECO:0000259" key="15">
    <source>
        <dbReference type="Pfam" id="PF02823"/>
    </source>
</evidence>
<dbReference type="NCBIfam" id="NF001846">
    <property type="entry name" value="PRK00571.1-3"/>
    <property type="match status" value="1"/>
</dbReference>
<dbReference type="Proteomes" id="UP000051084">
    <property type="component" value="Unassembled WGS sequence"/>
</dbReference>
<dbReference type="GO" id="GO:0005524">
    <property type="term" value="F:ATP binding"/>
    <property type="evidence" value="ECO:0007669"/>
    <property type="project" value="UniProtKB-UniRule"/>
</dbReference>
<dbReference type="PATRIC" id="fig|1423742.4.peg.914"/>
<feature type="domain" description="ATP synthase F1 complex delta/epsilon subunit N-terminal" evidence="15">
    <location>
        <begin position="6"/>
        <end position="87"/>
    </location>
</feature>
<dbReference type="InterPro" id="IPR036771">
    <property type="entry name" value="ATPsynth_dsu/esu_N"/>
</dbReference>
<evidence type="ECO:0000256" key="7">
    <source>
        <dbReference type="ARBA" id="ARBA00023136"/>
    </source>
</evidence>
<comment type="similarity">
    <text evidence="3 12 13">Belongs to the ATPase epsilon chain family.</text>
</comment>
<keyword evidence="17" id="KW-1185">Reference proteome</keyword>
<dbReference type="Pfam" id="PF00401">
    <property type="entry name" value="ATP-synt_DE"/>
    <property type="match status" value="1"/>
</dbReference>
<gene>
    <name evidence="12" type="primary">atpC</name>
    <name evidence="16" type="ORF">FC21_GL000879</name>
</gene>
<dbReference type="SUPFAM" id="SSF51344">
    <property type="entry name" value="Epsilon subunit of F1F0-ATP synthase N-terminal domain"/>
    <property type="match status" value="1"/>
</dbReference>
<dbReference type="RefSeq" id="WP_054653508.1">
    <property type="nucleotide sequence ID" value="NZ_AZGC01000003.1"/>
</dbReference>
<keyword evidence="8 12" id="KW-0139">CF(1)</keyword>